<keyword evidence="10" id="KW-1185">Reference proteome</keyword>
<dbReference type="InterPro" id="IPR001279">
    <property type="entry name" value="Metallo-B-lactamas"/>
</dbReference>
<gene>
    <name evidence="7 9" type="primary">gloB</name>
    <name evidence="9" type="ORF">LVY65_06745</name>
</gene>
<feature type="binding site" evidence="7">
    <location>
        <position position="135"/>
    </location>
    <ligand>
        <name>Zn(2+)</name>
        <dbReference type="ChEBI" id="CHEBI:29105"/>
        <label>1</label>
    </ligand>
</feature>
<feature type="domain" description="Metallo-beta-lactamase" evidence="8">
    <location>
        <begin position="15"/>
        <end position="173"/>
    </location>
</feature>
<evidence type="ECO:0000256" key="6">
    <source>
        <dbReference type="ARBA" id="ARBA00022833"/>
    </source>
</evidence>
<sequence length="246" mass="26879">MSSALEIVAVPAFADNYLWLVHDEDSGETAVIDPGDPAPVLAEADRRGWRITTILNTHWHGDHTGGNLAIKQVTGATIIGPAGENGRVPGLDKAIGEGDRIRIGSHEAEVWEVPGHTVGHIAYIFSDDAVAFVGDTMFAMGCGRLFEGSAEQMHVSLHRLAELPPETRLYCAHEYTLANAHFAAHAFPESKEISDRLRHIEQERAANRPTVPTTVAAERATNPFLLARTVEQFADLRRAKDDYRSA</sequence>
<evidence type="ECO:0000256" key="1">
    <source>
        <dbReference type="ARBA" id="ARBA00001623"/>
    </source>
</evidence>
<comment type="similarity">
    <text evidence="3 7">Belongs to the metallo-beta-lactamase superfamily. Glyoxalase II family.</text>
</comment>
<dbReference type="HAMAP" id="MF_01374">
    <property type="entry name" value="Glyoxalase_2"/>
    <property type="match status" value="1"/>
</dbReference>
<evidence type="ECO:0000256" key="4">
    <source>
        <dbReference type="ARBA" id="ARBA00022723"/>
    </source>
</evidence>
<accession>A0A9X1QMS4</accession>
<dbReference type="InterPro" id="IPR001018">
    <property type="entry name" value="Beta-lactamase_class-B_CS"/>
</dbReference>
<dbReference type="Proteomes" id="UP001139410">
    <property type="component" value="Unassembled WGS sequence"/>
</dbReference>
<dbReference type="PIRSF" id="PIRSF005457">
    <property type="entry name" value="Glx"/>
    <property type="match status" value="1"/>
</dbReference>
<protein>
    <recommendedName>
        <fullName evidence="7">Hydroxyacylglutathione hydrolase</fullName>
        <ecNumber evidence="7">3.1.2.6</ecNumber>
    </recommendedName>
    <alternativeName>
        <fullName evidence="7">Glyoxalase II</fullName>
        <shortName evidence="7">Glx II</shortName>
    </alternativeName>
</protein>
<feature type="binding site" evidence="7">
    <location>
        <position position="116"/>
    </location>
    <ligand>
        <name>Zn(2+)</name>
        <dbReference type="ChEBI" id="CHEBI:29105"/>
        <label>1</label>
    </ligand>
</feature>
<dbReference type="Pfam" id="PF00753">
    <property type="entry name" value="Lactamase_B"/>
    <property type="match status" value="1"/>
</dbReference>
<feature type="binding site" evidence="7">
    <location>
        <position position="135"/>
    </location>
    <ligand>
        <name>Zn(2+)</name>
        <dbReference type="ChEBI" id="CHEBI:29105"/>
        <label>2</label>
    </ligand>
</feature>
<reference evidence="9" key="1">
    <citation type="submission" date="2022-01" db="EMBL/GenBank/DDBJ databases">
        <authorList>
            <person name="Jo J.-H."/>
            <person name="Im W.-T."/>
        </authorList>
    </citation>
    <scope>NUCLEOTIDE SEQUENCE</scope>
    <source>
        <strain evidence="9">G124</strain>
    </source>
</reference>
<feature type="binding site" evidence="7">
    <location>
        <position position="58"/>
    </location>
    <ligand>
        <name>Zn(2+)</name>
        <dbReference type="ChEBI" id="CHEBI:29105"/>
        <label>1</label>
    </ligand>
</feature>
<dbReference type="EC" id="3.1.2.6" evidence="7"/>
<feature type="binding site" evidence="7">
    <location>
        <position position="173"/>
    </location>
    <ligand>
        <name>Zn(2+)</name>
        <dbReference type="ChEBI" id="CHEBI:29105"/>
        <label>2</label>
    </ligand>
</feature>
<dbReference type="InterPro" id="IPR032282">
    <property type="entry name" value="HAGH_C"/>
</dbReference>
<dbReference type="GO" id="GO:0017001">
    <property type="term" value="P:antibiotic catabolic process"/>
    <property type="evidence" value="ECO:0007669"/>
    <property type="project" value="InterPro"/>
</dbReference>
<dbReference type="InterPro" id="IPR050110">
    <property type="entry name" value="Glyoxalase_II_hydrolase"/>
</dbReference>
<proteinExistence type="inferred from homology"/>
<dbReference type="EMBL" id="JAKFGM010000002">
    <property type="protein sequence ID" value="MCF2514758.1"/>
    <property type="molecule type" value="Genomic_DNA"/>
</dbReference>
<comment type="cofactor">
    <cofactor evidence="7">
        <name>Zn(2+)</name>
        <dbReference type="ChEBI" id="CHEBI:29105"/>
    </cofactor>
    <text evidence="7">Binds 2 Zn(2+) ions per subunit.</text>
</comment>
<dbReference type="PANTHER" id="PTHR43705">
    <property type="entry name" value="HYDROXYACYLGLUTATHIONE HYDROLASE"/>
    <property type="match status" value="1"/>
</dbReference>
<dbReference type="NCBIfam" id="TIGR03413">
    <property type="entry name" value="GSH_gloB"/>
    <property type="match status" value="1"/>
</dbReference>
<keyword evidence="4 7" id="KW-0479">Metal-binding</keyword>
<dbReference type="PROSITE" id="PS00743">
    <property type="entry name" value="BETA_LACTAMASE_B_1"/>
    <property type="match status" value="1"/>
</dbReference>
<evidence type="ECO:0000259" key="8">
    <source>
        <dbReference type="SMART" id="SM00849"/>
    </source>
</evidence>
<evidence type="ECO:0000256" key="3">
    <source>
        <dbReference type="ARBA" id="ARBA00006759"/>
    </source>
</evidence>
<feature type="binding site" evidence="7">
    <location>
        <position position="60"/>
    </location>
    <ligand>
        <name>Zn(2+)</name>
        <dbReference type="ChEBI" id="CHEBI:29105"/>
        <label>1</label>
    </ligand>
</feature>
<dbReference type="GO" id="GO:0004416">
    <property type="term" value="F:hydroxyacylglutathione hydrolase activity"/>
    <property type="evidence" value="ECO:0007669"/>
    <property type="project" value="UniProtKB-UniRule"/>
</dbReference>
<dbReference type="GO" id="GO:0019243">
    <property type="term" value="P:methylglyoxal catabolic process to D-lactate via S-lactoyl-glutathione"/>
    <property type="evidence" value="ECO:0007669"/>
    <property type="project" value="UniProtKB-UniRule"/>
</dbReference>
<evidence type="ECO:0000256" key="2">
    <source>
        <dbReference type="ARBA" id="ARBA00004963"/>
    </source>
</evidence>
<dbReference type="InterPro" id="IPR036866">
    <property type="entry name" value="RibonucZ/Hydroxyglut_hydro"/>
</dbReference>
<dbReference type="SMART" id="SM00849">
    <property type="entry name" value="Lactamase_B"/>
    <property type="match status" value="1"/>
</dbReference>
<evidence type="ECO:0000313" key="9">
    <source>
        <dbReference type="EMBL" id="MCF2514758.1"/>
    </source>
</evidence>
<dbReference type="Pfam" id="PF16123">
    <property type="entry name" value="HAGH_C"/>
    <property type="match status" value="1"/>
</dbReference>
<dbReference type="SUPFAM" id="SSF56281">
    <property type="entry name" value="Metallo-hydrolase/oxidoreductase"/>
    <property type="match status" value="1"/>
</dbReference>
<comment type="caution">
    <text evidence="9">The sequence shown here is derived from an EMBL/GenBank/DDBJ whole genome shotgun (WGS) entry which is preliminary data.</text>
</comment>
<dbReference type="AlphaFoldDB" id="A0A9X1QMS4"/>
<comment type="pathway">
    <text evidence="2 7">Secondary metabolite metabolism; methylglyoxal degradation; (R)-lactate from methylglyoxal: step 2/2.</text>
</comment>
<organism evidence="9 10">
    <name type="scientific">Sphingomonas cremea</name>
    <dbReference type="NCBI Taxonomy" id="2904799"/>
    <lineage>
        <taxon>Bacteria</taxon>
        <taxon>Pseudomonadati</taxon>
        <taxon>Pseudomonadota</taxon>
        <taxon>Alphaproteobacteria</taxon>
        <taxon>Sphingomonadales</taxon>
        <taxon>Sphingomonadaceae</taxon>
        <taxon>Sphingomonas</taxon>
    </lineage>
</organism>
<evidence type="ECO:0000256" key="7">
    <source>
        <dbReference type="HAMAP-Rule" id="MF_01374"/>
    </source>
</evidence>
<evidence type="ECO:0000256" key="5">
    <source>
        <dbReference type="ARBA" id="ARBA00022801"/>
    </source>
</evidence>
<dbReference type="CDD" id="cd07723">
    <property type="entry name" value="hydroxyacylglutathione_hydrolase_MBL-fold"/>
    <property type="match status" value="1"/>
</dbReference>
<comment type="catalytic activity">
    <reaction evidence="1 7">
        <text>an S-(2-hydroxyacyl)glutathione + H2O = a 2-hydroxy carboxylate + glutathione + H(+)</text>
        <dbReference type="Rhea" id="RHEA:21864"/>
        <dbReference type="ChEBI" id="CHEBI:15377"/>
        <dbReference type="ChEBI" id="CHEBI:15378"/>
        <dbReference type="ChEBI" id="CHEBI:57925"/>
        <dbReference type="ChEBI" id="CHEBI:58896"/>
        <dbReference type="ChEBI" id="CHEBI:71261"/>
        <dbReference type="EC" id="3.1.2.6"/>
    </reaction>
</comment>
<dbReference type="Gene3D" id="3.60.15.10">
    <property type="entry name" value="Ribonuclease Z/Hydroxyacylglutathione hydrolase-like"/>
    <property type="match status" value="1"/>
</dbReference>
<dbReference type="PANTHER" id="PTHR43705:SF1">
    <property type="entry name" value="HYDROXYACYLGLUTATHIONE HYDROLASE GLOB"/>
    <property type="match status" value="1"/>
</dbReference>
<comment type="function">
    <text evidence="7">Thiolesterase that catalyzes the hydrolysis of S-D-lactoyl-glutathione to form glutathione and D-lactic acid.</text>
</comment>
<dbReference type="GO" id="GO:0008270">
    <property type="term" value="F:zinc ion binding"/>
    <property type="evidence" value="ECO:0007669"/>
    <property type="project" value="InterPro"/>
</dbReference>
<feature type="binding site" evidence="7">
    <location>
        <position position="62"/>
    </location>
    <ligand>
        <name>Zn(2+)</name>
        <dbReference type="ChEBI" id="CHEBI:29105"/>
        <label>2</label>
    </ligand>
</feature>
<evidence type="ECO:0000313" key="10">
    <source>
        <dbReference type="Proteomes" id="UP001139410"/>
    </source>
</evidence>
<dbReference type="InterPro" id="IPR017782">
    <property type="entry name" value="Hydroxyacylglutathione_Hdrlase"/>
</dbReference>
<keyword evidence="6 7" id="KW-0862">Zinc</keyword>
<dbReference type="RefSeq" id="WP_235067258.1">
    <property type="nucleotide sequence ID" value="NZ_JAKFGM010000002.1"/>
</dbReference>
<keyword evidence="5 7" id="KW-0378">Hydrolase</keyword>
<feature type="binding site" evidence="7">
    <location>
        <position position="63"/>
    </location>
    <ligand>
        <name>Zn(2+)</name>
        <dbReference type="ChEBI" id="CHEBI:29105"/>
        <label>2</label>
    </ligand>
</feature>
<dbReference type="InterPro" id="IPR035680">
    <property type="entry name" value="Clx_II_MBL"/>
</dbReference>
<name>A0A9X1QMS4_9SPHN</name>
<dbReference type="GO" id="GO:0008800">
    <property type="term" value="F:beta-lactamase activity"/>
    <property type="evidence" value="ECO:0007669"/>
    <property type="project" value="InterPro"/>
</dbReference>
<comment type="subunit">
    <text evidence="7">Monomer.</text>
</comment>